<evidence type="ECO:0000313" key="2">
    <source>
        <dbReference type="EMBL" id="RXG29816.1"/>
    </source>
</evidence>
<evidence type="ECO:0000259" key="1">
    <source>
        <dbReference type="Pfam" id="PF12867"/>
    </source>
</evidence>
<name>A0A1M5Z2C7_9FLAO</name>
<dbReference type="InterPro" id="IPR024775">
    <property type="entry name" value="DinB-like"/>
</dbReference>
<dbReference type="OrthoDB" id="9798830at2"/>
<evidence type="ECO:0000313" key="5">
    <source>
        <dbReference type="Proteomes" id="UP000290037"/>
    </source>
</evidence>
<keyword evidence="5" id="KW-1185">Reference proteome</keyword>
<dbReference type="RefSeq" id="WP_072983736.1">
    <property type="nucleotide sequence ID" value="NZ_FQXT01000004.1"/>
</dbReference>
<evidence type="ECO:0000313" key="4">
    <source>
        <dbReference type="Proteomes" id="UP000184240"/>
    </source>
</evidence>
<feature type="domain" description="DinB-like" evidence="1">
    <location>
        <begin position="25"/>
        <end position="146"/>
    </location>
</feature>
<organism evidence="3 4">
    <name type="scientific">Leeuwenhoekiella palythoae</name>
    <dbReference type="NCBI Taxonomy" id="573501"/>
    <lineage>
        <taxon>Bacteria</taxon>
        <taxon>Pseudomonadati</taxon>
        <taxon>Bacteroidota</taxon>
        <taxon>Flavobacteriia</taxon>
        <taxon>Flavobacteriales</taxon>
        <taxon>Flavobacteriaceae</taxon>
        <taxon>Leeuwenhoekiella</taxon>
    </lineage>
</organism>
<dbReference type="EMBL" id="FQXT01000004">
    <property type="protein sequence ID" value="SHI18331.1"/>
    <property type="molecule type" value="Genomic_DNA"/>
</dbReference>
<proteinExistence type="predicted"/>
<dbReference type="Proteomes" id="UP000184240">
    <property type="component" value="Unassembled WGS sequence"/>
</dbReference>
<dbReference type="Gene3D" id="1.20.120.450">
    <property type="entry name" value="dinb family like domain"/>
    <property type="match status" value="1"/>
</dbReference>
<reference evidence="4" key="1">
    <citation type="submission" date="2016-11" db="EMBL/GenBank/DDBJ databases">
        <authorList>
            <person name="Varghese N."/>
            <person name="Submissions S."/>
        </authorList>
    </citation>
    <scope>NUCLEOTIDE SEQUENCE [LARGE SCALE GENOMIC DNA]</scope>
    <source>
        <strain evidence="4">DSM 19859</strain>
    </source>
</reference>
<dbReference type="EMBL" id="QOVN01000003">
    <property type="protein sequence ID" value="RXG29816.1"/>
    <property type="molecule type" value="Genomic_DNA"/>
</dbReference>
<reference evidence="2 5" key="3">
    <citation type="submission" date="2018-07" db="EMBL/GenBank/DDBJ databases">
        <title>Leeuwenhoekiella genomics.</title>
        <authorList>
            <person name="Tahon G."/>
            <person name="Willems A."/>
        </authorList>
    </citation>
    <scope>NUCLEOTIDE SEQUENCE [LARGE SCALE GENOMIC DNA]</scope>
    <source>
        <strain evidence="2 5">LMG 24856</strain>
    </source>
</reference>
<dbReference type="Proteomes" id="UP000290037">
    <property type="component" value="Unassembled WGS sequence"/>
</dbReference>
<dbReference type="InterPro" id="IPR034660">
    <property type="entry name" value="DinB/YfiT-like"/>
</dbReference>
<sequence>MEEALLKEQLLKHLKGGEAFTPVSELLDKISFKKSGKRPLGLPYSFYEVFYHMVYAQKDILDFCIAEEYNTPSWPKDYWPGSNTAATKEEWQALQQQFYTDQEALREFIDTTDLSLLDTPKHGKEQTIVRELALVLEHNAYHTGQLAIILRLLGLL</sequence>
<accession>A0A1M5Z2C7</accession>
<dbReference type="AlphaFoldDB" id="A0A1M5Z2C7"/>
<dbReference type="SUPFAM" id="SSF109854">
    <property type="entry name" value="DinB/YfiT-like putative metalloenzymes"/>
    <property type="match status" value="1"/>
</dbReference>
<dbReference type="STRING" id="573501.SAMN04487999_2641"/>
<evidence type="ECO:0000313" key="3">
    <source>
        <dbReference type="EMBL" id="SHI18331.1"/>
    </source>
</evidence>
<gene>
    <name evidence="2" type="ORF">DSM01_1918</name>
    <name evidence="3" type="ORF">SAMN04487999_2641</name>
</gene>
<reference evidence="3" key="2">
    <citation type="submission" date="2016-11" db="EMBL/GenBank/DDBJ databases">
        <authorList>
            <person name="Jaros S."/>
            <person name="Januszkiewicz K."/>
            <person name="Wedrychowicz H."/>
        </authorList>
    </citation>
    <scope>NUCLEOTIDE SEQUENCE [LARGE SCALE GENOMIC DNA]</scope>
    <source>
        <strain evidence="3">DSM 19859</strain>
    </source>
</reference>
<dbReference type="Pfam" id="PF12867">
    <property type="entry name" value="DinB_2"/>
    <property type="match status" value="1"/>
</dbReference>
<protein>
    <submittedName>
        <fullName evidence="2">DinB family protein</fullName>
    </submittedName>
    <submittedName>
        <fullName evidence="3">DinB superfamily protein</fullName>
    </submittedName>
</protein>